<evidence type="ECO:0008006" key="3">
    <source>
        <dbReference type="Google" id="ProtNLM"/>
    </source>
</evidence>
<reference evidence="1" key="1">
    <citation type="submission" date="2017-10" db="EMBL/GenBank/DDBJ databases">
        <title>Resolving the taxonomy of Roseburia spp., Eubacterium rectale and Agathobacter spp. through phylogenomic analysis.</title>
        <authorList>
            <person name="Sheridan P.O."/>
            <person name="Walker A.W."/>
            <person name="Duncan S.H."/>
            <person name="Scott K.P."/>
            <person name="Toole P.W.O."/>
            <person name="Luis P."/>
            <person name="Flint H.J."/>
        </authorList>
    </citation>
    <scope>NUCLEOTIDE SEQUENCE [LARGE SCALE GENOMIC DNA]</scope>
    <source>
        <strain evidence="1">JK10</strain>
    </source>
</reference>
<organism evidence="1 2">
    <name type="scientific">Pseudobutyrivibrio ruminis</name>
    <dbReference type="NCBI Taxonomy" id="46206"/>
    <lineage>
        <taxon>Bacteria</taxon>
        <taxon>Bacillati</taxon>
        <taxon>Bacillota</taxon>
        <taxon>Clostridia</taxon>
        <taxon>Lachnospirales</taxon>
        <taxon>Lachnospiraceae</taxon>
        <taxon>Pseudobutyrivibrio</taxon>
    </lineage>
</organism>
<name>A0A2G3EDC6_9FIRM</name>
<dbReference type="Proteomes" id="UP000224317">
    <property type="component" value="Unassembled WGS sequence"/>
</dbReference>
<gene>
    <name evidence="1" type="ORF">CSX00_02570</name>
</gene>
<dbReference type="RefSeq" id="WP_099412750.1">
    <property type="nucleotide sequence ID" value="NZ_PDYH01000008.1"/>
</dbReference>
<evidence type="ECO:0000313" key="1">
    <source>
        <dbReference type="EMBL" id="PHU41217.1"/>
    </source>
</evidence>
<comment type="caution">
    <text evidence="1">The sequence shown here is derived from an EMBL/GenBank/DDBJ whole genome shotgun (WGS) entry which is preliminary data.</text>
</comment>
<sequence length="132" mass="15665">MNIKLTERDVLQFLKRLNAIINAKDFNLDDNFILIKNSKEPIEFSTPYTLIDLEYDVDDVVRELSSLRVSDFSEARLDADDPNPPILMIFGKKINDREIYIKIKNRESDDLHQVICVSFHYSQWEMMYPYKN</sequence>
<accession>A0A2G3EDC6</accession>
<proteinExistence type="predicted"/>
<keyword evidence="2" id="KW-1185">Reference proteome</keyword>
<dbReference type="AlphaFoldDB" id="A0A2G3EDC6"/>
<protein>
    <recommendedName>
        <fullName evidence="3">Toxin</fullName>
    </recommendedName>
</protein>
<dbReference type="EMBL" id="PDYH01000008">
    <property type="protein sequence ID" value="PHU41217.1"/>
    <property type="molecule type" value="Genomic_DNA"/>
</dbReference>
<evidence type="ECO:0000313" key="2">
    <source>
        <dbReference type="Proteomes" id="UP000224317"/>
    </source>
</evidence>